<reference evidence="1 2" key="1">
    <citation type="submission" date="2017-11" db="EMBL/GenBank/DDBJ databases">
        <title>Draft genome sequence of Mitsuaria sp. HWN-4.</title>
        <authorList>
            <person name="Gundlapally S.R."/>
        </authorList>
    </citation>
    <scope>NUCLEOTIDE SEQUENCE [LARGE SCALE GENOMIC DNA]</scope>
    <source>
        <strain evidence="1 2">HWN-4</strain>
    </source>
</reference>
<dbReference type="AlphaFoldDB" id="A0A2G9C6P4"/>
<comment type="caution">
    <text evidence="1">The sequence shown here is derived from an EMBL/GenBank/DDBJ whole genome shotgun (WGS) entry which is preliminary data.</text>
</comment>
<evidence type="ECO:0000313" key="2">
    <source>
        <dbReference type="Proteomes" id="UP000231501"/>
    </source>
</evidence>
<sequence>METEGNLKLRHLQSEIDRALDRSRLLHNKEFEVLGGAWSRLYDAYWWARRATSLLQLRPSFQGMSAAHAEAFIGDLELPTWAKDELRALDDYRERNTRLREFSERFDYNKGNNLRLRCVRYVEKRSVYIRPEIRTDILALLRIVGEALIELQLRIDHEPVHPIERTRSERLEAEETGLLTKIQAAIQDRIWDASVAPAADKS</sequence>
<dbReference type="Proteomes" id="UP000231501">
    <property type="component" value="Unassembled WGS sequence"/>
</dbReference>
<keyword evidence="2" id="KW-1185">Reference proteome</keyword>
<name>A0A2G9C6P4_9BURK</name>
<dbReference type="RefSeq" id="WP_099862673.1">
    <property type="nucleotide sequence ID" value="NZ_PEOG01000045.1"/>
</dbReference>
<dbReference type="EMBL" id="PEOG01000045">
    <property type="protein sequence ID" value="PIM52120.1"/>
    <property type="molecule type" value="Genomic_DNA"/>
</dbReference>
<protein>
    <submittedName>
        <fullName evidence="1">Uncharacterized protein</fullName>
    </submittedName>
</protein>
<proteinExistence type="predicted"/>
<evidence type="ECO:0000313" key="1">
    <source>
        <dbReference type="EMBL" id="PIM52120.1"/>
    </source>
</evidence>
<gene>
    <name evidence="1" type="ORF">CS062_16335</name>
</gene>
<accession>A0A2G9C6P4</accession>
<organism evidence="1 2">
    <name type="scientific">Roseateles chitinivorans</name>
    <dbReference type="NCBI Taxonomy" id="2917965"/>
    <lineage>
        <taxon>Bacteria</taxon>
        <taxon>Pseudomonadati</taxon>
        <taxon>Pseudomonadota</taxon>
        <taxon>Betaproteobacteria</taxon>
        <taxon>Burkholderiales</taxon>
        <taxon>Sphaerotilaceae</taxon>
        <taxon>Roseateles</taxon>
    </lineage>
</organism>